<dbReference type="Pfam" id="PF14299">
    <property type="entry name" value="PP2"/>
    <property type="match status" value="1"/>
</dbReference>
<comment type="caution">
    <text evidence="1">The sequence shown here is derived from an EMBL/GenBank/DDBJ whole genome shotgun (WGS) entry which is preliminary data.</text>
</comment>
<protein>
    <submittedName>
        <fullName evidence="1">Uncharacterized protein</fullName>
    </submittedName>
</protein>
<evidence type="ECO:0000313" key="1">
    <source>
        <dbReference type="EMBL" id="KAK2973995.1"/>
    </source>
</evidence>
<sequence length="177" mass="20333">MVTLRYSESSGVHEHILRMNDMASQLKGLDMKIFGDVHIFRGGQAQGLIFGAGWKMRCFQRDGTNYAAYLVFKLAQKSYGLQTAKAAIRLINQREDVPFNEADIVCLDFQSSAHERRQQNEQISRERRDWWVEIKMGEFMNEQGDYGEVEARLIETHGGKSGLIVEGTEFRLNKEPI</sequence>
<proteinExistence type="predicted"/>
<dbReference type="PANTHER" id="PTHR32278">
    <property type="entry name" value="F-BOX DOMAIN-CONTAINING PROTEIN"/>
    <property type="match status" value="1"/>
</dbReference>
<dbReference type="InterPro" id="IPR025886">
    <property type="entry name" value="PP2-like"/>
</dbReference>
<dbReference type="EMBL" id="JAVXUO010002350">
    <property type="protein sequence ID" value="KAK2973995.1"/>
    <property type="molecule type" value="Genomic_DNA"/>
</dbReference>
<organism evidence="1 2">
    <name type="scientific">Escallonia rubra</name>
    <dbReference type="NCBI Taxonomy" id="112253"/>
    <lineage>
        <taxon>Eukaryota</taxon>
        <taxon>Viridiplantae</taxon>
        <taxon>Streptophyta</taxon>
        <taxon>Embryophyta</taxon>
        <taxon>Tracheophyta</taxon>
        <taxon>Spermatophyta</taxon>
        <taxon>Magnoliopsida</taxon>
        <taxon>eudicotyledons</taxon>
        <taxon>Gunneridae</taxon>
        <taxon>Pentapetalae</taxon>
        <taxon>asterids</taxon>
        <taxon>campanulids</taxon>
        <taxon>Escalloniales</taxon>
        <taxon>Escalloniaceae</taxon>
        <taxon>Escallonia</taxon>
    </lineage>
</organism>
<dbReference type="AlphaFoldDB" id="A0AA88U7Q9"/>
<name>A0AA88U7Q9_9ASTE</name>
<accession>A0AA88U7Q9</accession>
<keyword evidence="2" id="KW-1185">Reference proteome</keyword>
<evidence type="ECO:0000313" key="2">
    <source>
        <dbReference type="Proteomes" id="UP001187471"/>
    </source>
</evidence>
<dbReference type="Proteomes" id="UP001187471">
    <property type="component" value="Unassembled WGS sequence"/>
</dbReference>
<reference evidence="1" key="1">
    <citation type="submission" date="2022-12" db="EMBL/GenBank/DDBJ databases">
        <title>Draft genome assemblies for two species of Escallonia (Escalloniales).</title>
        <authorList>
            <person name="Chanderbali A."/>
            <person name="Dervinis C."/>
            <person name="Anghel I."/>
            <person name="Soltis D."/>
            <person name="Soltis P."/>
            <person name="Zapata F."/>
        </authorList>
    </citation>
    <scope>NUCLEOTIDE SEQUENCE</scope>
    <source>
        <strain evidence="1">UCBG92.1500</strain>
        <tissue evidence="1">Leaf</tissue>
    </source>
</reference>
<gene>
    <name evidence="1" type="ORF">RJ640_022718</name>
</gene>
<dbReference type="PANTHER" id="PTHR32278:SF116">
    <property type="entry name" value="F-BOX PROTEIN PP2-B10-LIKE"/>
    <property type="match status" value="1"/>
</dbReference>